<dbReference type="SUPFAM" id="SSF81665">
    <property type="entry name" value="Calcium ATPase, transmembrane domain M"/>
    <property type="match status" value="1"/>
</dbReference>
<dbReference type="InterPro" id="IPR023298">
    <property type="entry name" value="ATPase_P-typ_TM_dom_sf"/>
</dbReference>
<dbReference type="KEGG" id="gbn:GEOBRER4_20290"/>
<keyword evidence="9 20" id="KW-0547">Nucleotide-binding</keyword>
<feature type="transmembrane region" description="Helical" evidence="20">
    <location>
        <begin position="240"/>
        <end position="258"/>
    </location>
</feature>
<dbReference type="InterPro" id="IPR018303">
    <property type="entry name" value="ATPase_P-typ_P_site"/>
</dbReference>
<dbReference type="GO" id="GO:0016491">
    <property type="term" value="F:oxidoreductase activity"/>
    <property type="evidence" value="ECO:0007669"/>
    <property type="project" value="InterPro"/>
</dbReference>
<feature type="transmembrane region" description="Helical" evidence="20">
    <location>
        <begin position="773"/>
        <end position="792"/>
    </location>
</feature>
<dbReference type="Gene3D" id="2.70.150.10">
    <property type="entry name" value="Calcium-transporting ATPase, cytoplasmic transduction domain A"/>
    <property type="match status" value="1"/>
</dbReference>
<feature type="transmembrane region" description="Helical" evidence="20">
    <location>
        <begin position="200"/>
        <end position="219"/>
    </location>
</feature>
<comment type="subcellular location">
    <subcellularLocation>
        <location evidence="1">Cell membrane</location>
        <topology evidence="1">Multi-pass membrane protein</topology>
    </subcellularLocation>
</comment>
<accession>A0A6S6M159</accession>
<dbReference type="InterPro" id="IPR036412">
    <property type="entry name" value="HAD-like_sf"/>
</dbReference>
<feature type="transmembrane region" description="Helical" evidence="20">
    <location>
        <begin position="431"/>
        <end position="451"/>
    </location>
</feature>
<evidence type="ECO:0000256" key="1">
    <source>
        <dbReference type="ARBA" id="ARBA00004651"/>
    </source>
</evidence>
<evidence type="ECO:0000256" key="19">
    <source>
        <dbReference type="ARBA" id="ARBA00049289"/>
    </source>
</evidence>
<evidence type="ECO:0000256" key="3">
    <source>
        <dbReference type="ARBA" id="ARBA00012517"/>
    </source>
</evidence>
<dbReference type="InterPro" id="IPR012348">
    <property type="entry name" value="RNR-like"/>
</dbReference>
<dbReference type="GO" id="GO:0055070">
    <property type="term" value="P:copper ion homeostasis"/>
    <property type="evidence" value="ECO:0007669"/>
    <property type="project" value="TreeGrafter"/>
</dbReference>
<dbReference type="EMBL" id="AP023213">
    <property type="protein sequence ID" value="BCG47279.1"/>
    <property type="molecule type" value="Genomic_DNA"/>
</dbReference>
<feature type="transmembrane region" description="Helical" evidence="20">
    <location>
        <begin position="171"/>
        <end position="194"/>
    </location>
</feature>
<keyword evidence="5 20" id="KW-1003">Cell membrane</keyword>
<feature type="transmembrane region" description="Helical" evidence="20">
    <location>
        <begin position="278"/>
        <end position="297"/>
    </location>
</feature>
<dbReference type="InterPro" id="IPR044492">
    <property type="entry name" value="P_typ_ATPase_HD_dom"/>
</dbReference>
<dbReference type="GO" id="GO:0140581">
    <property type="term" value="F:P-type monovalent copper transporter activity"/>
    <property type="evidence" value="ECO:0007669"/>
    <property type="project" value="UniProtKB-EC"/>
</dbReference>
<dbReference type="InterPro" id="IPR006121">
    <property type="entry name" value="HMA_dom"/>
</dbReference>
<dbReference type="InterPro" id="IPR036163">
    <property type="entry name" value="HMA_dom_sf"/>
</dbReference>
<reference evidence="22 23" key="1">
    <citation type="submission" date="2020-06" db="EMBL/GenBank/DDBJ databases">
        <title>Interaction of electrochemicaly active bacteria, Geobacter bremensis R4 on different carbon anode.</title>
        <authorList>
            <person name="Meng L."/>
            <person name="Yoshida N."/>
        </authorList>
    </citation>
    <scope>NUCLEOTIDE SEQUENCE [LARGE SCALE GENOMIC DNA]</scope>
    <source>
        <strain evidence="22 23">R4</strain>
    </source>
</reference>
<evidence type="ECO:0000256" key="16">
    <source>
        <dbReference type="ARBA" id="ARBA00023065"/>
    </source>
</evidence>
<comment type="similarity">
    <text evidence="2 20">Belongs to the cation transport ATPase (P-type) (TC 3.A.3) family. Type IB subfamily.</text>
</comment>
<dbReference type="InterPro" id="IPR023214">
    <property type="entry name" value="HAD_sf"/>
</dbReference>
<sequence>MSGNNLLRDPVCGMDVPEDSPHNATHAGTSYKFCSAGCKQKFEANPKSFLFSATPSAAEGSSAAPAAPERAEQCEFPLLGMNCAGCAGRIEKTLSSTAGVARAAVNFATTRATVKYDPQVTNPQALKQVVRDMGYDVLEAGSGGTETDEAELLEAQSKVHEEQYRKNRGKFVIALALTIPVAILAMAGHVVPALADALNFPGRAFVELALTTPVLFWAGREFFTGAWSAAKHRVADMNTLVALGTLSAYLFSLVATVAPQWLSARTAAAGHGHDGAVGVYYEVAAIIVTLILMGRLLEARAKSKTSGAIHALIGLQPKLARVLRDGKEEDIPIAEVQLGDTILVRPGEKVPVDGELIEGSSTVDESMLTGEPLPVRKNEGDTVIGATLNKTGSFRMRATRIGKDTVLQQIVRLVQQAQGTKAPIQRLADLIASYFVPVVISLAIATFVVWFDISPPETRLNMAVLTFVSVLIIACPCALGLATPTAIMVGTGRGAQAGILIKGGEALETAHKLTTIVLDKTGTITRGIPSVTDIETQGYERQALMQLAAAAEAGSEHPLGEAIVRYADENGLSRLAARDFNAIPGHGIEATVDGKRVVIGTALLLEKEGIAADQAAAHRLADQAKTPIFVAIDGAYAGVIAIADPIKESSAAAVKRLHDLGLEVIMLTGDNRRTADSIARQVGVDRVVAEVLPDAKGEEIKKLQAQGKVVAMVGDGINDAPALAQADVGIAMGSGTDVAIEAADITLVRGDLNGVISSIALSRATIANIKQNLFFAFVYNIMGIPIAAGILYPMTGWLLSPIIASLAMALSSVSVVTNALRLRGFTIERG</sequence>
<keyword evidence="10" id="KW-0187">Copper transport</keyword>
<dbReference type="GO" id="GO:0005524">
    <property type="term" value="F:ATP binding"/>
    <property type="evidence" value="ECO:0007669"/>
    <property type="project" value="UniProtKB-UniRule"/>
</dbReference>
<keyword evidence="17 20" id="KW-0472">Membrane</keyword>
<evidence type="ECO:0000256" key="10">
    <source>
        <dbReference type="ARBA" id="ARBA00022796"/>
    </source>
</evidence>
<dbReference type="InterPro" id="IPR007029">
    <property type="entry name" value="YHS_dom"/>
</dbReference>
<dbReference type="PROSITE" id="PS50846">
    <property type="entry name" value="HMA_2"/>
    <property type="match status" value="1"/>
</dbReference>
<evidence type="ECO:0000256" key="15">
    <source>
        <dbReference type="ARBA" id="ARBA00023008"/>
    </source>
</evidence>
<dbReference type="GO" id="GO:0005886">
    <property type="term" value="C:plasma membrane"/>
    <property type="evidence" value="ECO:0007669"/>
    <property type="project" value="UniProtKB-SubCell"/>
</dbReference>
<keyword evidence="13" id="KW-1278">Translocase</keyword>
<evidence type="ECO:0000256" key="12">
    <source>
        <dbReference type="ARBA" id="ARBA00022842"/>
    </source>
</evidence>
<dbReference type="PROSITE" id="PS00154">
    <property type="entry name" value="ATPASE_E1_E2"/>
    <property type="match status" value="1"/>
</dbReference>
<keyword evidence="14 20" id="KW-1133">Transmembrane helix</keyword>
<dbReference type="SUPFAM" id="SSF55008">
    <property type="entry name" value="HMA, heavy metal-associated domain"/>
    <property type="match status" value="1"/>
</dbReference>
<dbReference type="SMART" id="SM00746">
    <property type="entry name" value="TRASH"/>
    <property type="match status" value="1"/>
</dbReference>
<evidence type="ECO:0000256" key="8">
    <source>
        <dbReference type="ARBA" id="ARBA00022723"/>
    </source>
</evidence>
<evidence type="ECO:0000256" key="13">
    <source>
        <dbReference type="ARBA" id="ARBA00022967"/>
    </source>
</evidence>
<keyword evidence="7 20" id="KW-0812">Transmembrane</keyword>
<dbReference type="GO" id="GO:0060003">
    <property type="term" value="P:copper ion export"/>
    <property type="evidence" value="ECO:0007669"/>
    <property type="project" value="UniProtKB-ARBA"/>
</dbReference>
<dbReference type="PRINTS" id="PR00119">
    <property type="entry name" value="CATATPASE"/>
</dbReference>
<dbReference type="PANTHER" id="PTHR43520:SF8">
    <property type="entry name" value="P-TYPE CU(+) TRANSPORTER"/>
    <property type="match status" value="1"/>
</dbReference>
<dbReference type="EC" id="7.2.2.8" evidence="3"/>
<keyword evidence="11 20" id="KW-0067">ATP-binding</keyword>
<dbReference type="FunFam" id="2.70.150.10:FF:000020">
    <property type="entry name" value="Copper-exporting P-type ATPase A"/>
    <property type="match status" value="1"/>
</dbReference>
<dbReference type="Gene3D" id="3.40.50.1000">
    <property type="entry name" value="HAD superfamily/HAD-like"/>
    <property type="match status" value="1"/>
</dbReference>
<dbReference type="Pfam" id="PF00702">
    <property type="entry name" value="Hydrolase"/>
    <property type="match status" value="1"/>
</dbReference>
<dbReference type="InterPro" id="IPR008250">
    <property type="entry name" value="ATPase_P-typ_transduc_dom_A_sf"/>
</dbReference>
<evidence type="ECO:0000256" key="9">
    <source>
        <dbReference type="ARBA" id="ARBA00022741"/>
    </source>
</evidence>
<dbReference type="SUPFAM" id="SSF81653">
    <property type="entry name" value="Calcium ATPase, transduction domain A"/>
    <property type="match status" value="1"/>
</dbReference>
<dbReference type="GO" id="GO:0043682">
    <property type="term" value="F:P-type divalent copper transporter activity"/>
    <property type="evidence" value="ECO:0007669"/>
    <property type="project" value="TreeGrafter"/>
</dbReference>
<evidence type="ECO:0000256" key="14">
    <source>
        <dbReference type="ARBA" id="ARBA00022989"/>
    </source>
</evidence>
<dbReference type="Pfam" id="PF00403">
    <property type="entry name" value="HMA"/>
    <property type="match status" value="1"/>
</dbReference>
<dbReference type="Gene3D" id="1.10.620.20">
    <property type="entry name" value="Ribonucleotide Reductase, subunit A"/>
    <property type="match status" value="1"/>
</dbReference>
<evidence type="ECO:0000313" key="22">
    <source>
        <dbReference type="EMBL" id="BCG47279.1"/>
    </source>
</evidence>
<dbReference type="Gene3D" id="3.30.70.100">
    <property type="match status" value="1"/>
</dbReference>
<dbReference type="InterPro" id="IPR001757">
    <property type="entry name" value="P_typ_ATPase"/>
</dbReference>
<evidence type="ECO:0000256" key="7">
    <source>
        <dbReference type="ARBA" id="ARBA00022692"/>
    </source>
</evidence>
<dbReference type="Pfam" id="PF04945">
    <property type="entry name" value="YHS"/>
    <property type="match status" value="1"/>
</dbReference>
<evidence type="ECO:0000256" key="20">
    <source>
        <dbReference type="RuleBase" id="RU362081"/>
    </source>
</evidence>
<proteinExistence type="inferred from homology"/>
<dbReference type="CDD" id="cd00371">
    <property type="entry name" value="HMA"/>
    <property type="match status" value="1"/>
</dbReference>
<keyword evidence="6" id="KW-0597">Phosphoprotein</keyword>
<gene>
    <name evidence="22" type="ORF">GEOBRER4_n2107</name>
</gene>
<dbReference type="InterPro" id="IPR027256">
    <property type="entry name" value="P-typ_ATPase_IB"/>
</dbReference>
<keyword evidence="16" id="KW-0406">Ion transport</keyword>
<evidence type="ECO:0000256" key="11">
    <source>
        <dbReference type="ARBA" id="ARBA00022840"/>
    </source>
</evidence>
<dbReference type="SFLD" id="SFLDG00002">
    <property type="entry name" value="C1.7:_P-type_atpase_like"/>
    <property type="match status" value="1"/>
</dbReference>
<dbReference type="RefSeq" id="WP_185242217.1">
    <property type="nucleotide sequence ID" value="NZ_AP023213.1"/>
</dbReference>
<dbReference type="CDD" id="cd02094">
    <property type="entry name" value="P-type_ATPase_Cu-like"/>
    <property type="match status" value="1"/>
</dbReference>
<dbReference type="InterPro" id="IPR017969">
    <property type="entry name" value="Heavy-metal-associated_CS"/>
</dbReference>
<comment type="catalytic activity">
    <reaction evidence="19">
        <text>Cu(+)(in) + ATP + H2O = Cu(+)(out) + ADP + phosphate + H(+)</text>
        <dbReference type="Rhea" id="RHEA:25792"/>
        <dbReference type="ChEBI" id="CHEBI:15377"/>
        <dbReference type="ChEBI" id="CHEBI:15378"/>
        <dbReference type="ChEBI" id="CHEBI:30616"/>
        <dbReference type="ChEBI" id="CHEBI:43474"/>
        <dbReference type="ChEBI" id="CHEBI:49552"/>
        <dbReference type="ChEBI" id="CHEBI:456216"/>
        <dbReference type="EC" id="7.2.2.8"/>
    </reaction>
</comment>
<protein>
    <recommendedName>
        <fullName evidence="3">P-type Cu(+) transporter</fullName>
        <ecNumber evidence="3">7.2.2.8</ecNumber>
    </recommendedName>
    <alternativeName>
        <fullName evidence="18">Cu(+)-exporting ATPase</fullName>
    </alternativeName>
</protein>
<feature type="transmembrane region" description="Helical" evidence="20">
    <location>
        <begin position="463"/>
        <end position="483"/>
    </location>
</feature>
<dbReference type="PANTHER" id="PTHR43520">
    <property type="entry name" value="ATP7, ISOFORM B"/>
    <property type="match status" value="1"/>
</dbReference>
<evidence type="ECO:0000256" key="4">
    <source>
        <dbReference type="ARBA" id="ARBA00022448"/>
    </source>
</evidence>
<dbReference type="Pfam" id="PF00122">
    <property type="entry name" value="E1-E2_ATPase"/>
    <property type="match status" value="1"/>
</dbReference>
<evidence type="ECO:0000313" key="23">
    <source>
        <dbReference type="Proteomes" id="UP000515472"/>
    </source>
</evidence>
<dbReference type="GO" id="GO:0005507">
    <property type="term" value="F:copper ion binding"/>
    <property type="evidence" value="ECO:0007669"/>
    <property type="project" value="TreeGrafter"/>
</dbReference>
<evidence type="ECO:0000256" key="2">
    <source>
        <dbReference type="ARBA" id="ARBA00006024"/>
    </source>
</evidence>
<dbReference type="Proteomes" id="UP000515472">
    <property type="component" value="Chromosome"/>
</dbReference>
<feature type="domain" description="HMA" evidence="21">
    <location>
        <begin position="72"/>
        <end position="138"/>
    </location>
</feature>
<dbReference type="InterPro" id="IPR059000">
    <property type="entry name" value="ATPase_P-type_domA"/>
</dbReference>
<keyword evidence="15" id="KW-0186">Copper</keyword>
<dbReference type="AlphaFoldDB" id="A0A6S6M159"/>
<organism evidence="22 23">
    <name type="scientific">Citrifermentans bremense</name>
    <dbReference type="NCBI Taxonomy" id="60035"/>
    <lineage>
        <taxon>Bacteria</taxon>
        <taxon>Pseudomonadati</taxon>
        <taxon>Thermodesulfobacteriota</taxon>
        <taxon>Desulfuromonadia</taxon>
        <taxon>Geobacterales</taxon>
        <taxon>Geobacteraceae</taxon>
        <taxon>Citrifermentans</taxon>
    </lineage>
</organism>
<dbReference type="GO" id="GO:0016887">
    <property type="term" value="F:ATP hydrolysis activity"/>
    <property type="evidence" value="ECO:0007669"/>
    <property type="project" value="InterPro"/>
</dbReference>
<dbReference type="FunFam" id="3.30.70.100:FF:000005">
    <property type="entry name" value="Copper-exporting P-type ATPase A"/>
    <property type="match status" value="1"/>
</dbReference>
<dbReference type="SFLD" id="SFLDF00027">
    <property type="entry name" value="p-type_atpase"/>
    <property type="match status" value="1"/>
</dbReference>
<keyword evidence="23" id="KW-1185">Reference proteome</keyword>
<feature type="transmembrane region" description="Helical" evidence="20">
    <location>
        <begin position="798"/>
        <end position="820"/>
    </location>
</feature>
<evidence type="ECO:0000259" key="21">
    <source>
        <dbReference type="PROSITE" id="PS50846"/>
    </source>
</evidence>
<dbReference type="NCBIfam" id="TIGR01494">
    <property type="entry name" value="ATPase_P-type"/>
    <property type="match status" value="1"/>
</dbReference>
<dbReference type="InterPro" id="IPR011017">
    <property type="entry name" value="TRASH_dom"/>
</dbReference>
<dbReference type="SUPFAM" id="SSF56784">
    <property type="entry name" value="HAD-like"/>
    <property type="match status" value="1"/>
</dbReference>
<keyword evidence="12" id="KW-0460">Magnesium</keyword>
<name>A0A6S6M159_9BACT</name>
<dbReference type="SFLD" id="SFLDS00003">
    <property type="entry name" value="Haloacid_Dehalogenase"/>
    <property type="match status" value="1"/>
</dbReference>
<dbReference type="FunFam" id="3.40.50.1000:FF:000144">
    <property type="entry name" value="copper-transporting ATPase 1 isoform X2"/>
    <property type="match status" value="1"/>
</dbReference>
<evidence type="ECO:0000256" key="6">
    <source>
        <dbReference type="ARBA" id="ARBA00022553"/>
    </source>
</evidence>
<dbReference type="Gene3D" id="3.40.1110.10">
    <property type="entry name" value="Calcium-transporting ATPase, cytoplasmic domain N"/>
    <property type="match status" value="1"/>
</dbReference>
<evidence type="ECO:0000256" key="5">
    <source>
        <dbReference type="ARBA" id="ARBA00022475"/>
    </source>
</evidence>
<evidence type="ECO:0000256" key="17">
    <source>
        <dbReference type="ARBA" id="ARBA00023136"/>
    </source>
</evidence>
<dbReference type="PRINTS" id="PR00120">
    <property type="entry name" value="HATPASE"/>
</dbReference>
<dbReference type="PROSITE" id="PS01047">
    <property type="entry name" value="HMA_1"/>
    <property type="match status" value="1"/>
</dbReference>
<dbReference type="InterPro" id="IPR023299">
    <property type="entry name" value="ATPase_P-typ_cyto_dom_N"/>
</dbReference>
<dbReference type="NCBIfam" id="TIGR01511">
    <property type="entry name" value="ATPase-IB1_Cu"/>
    <property type="match status" value="1"/>
</dbReference>
<evidence type="ECO:0000256" key="18">
    <source>
        <dbReference type="ARBA" id="ARBA00033239"/>
    </source>
</evidence>
<keyword evidence="4" id="KW-0813">Transport</keyword>
<dbReference type="NCBIfam" id="TIGR01525">
    <property type="entry name" value="ATPase-IB_hvy"/>
    <property type="match status" value="1"/>
</dbReference>
<keyword evidence="8 20" id="KW-0479">Metal-binding</keyword>